<dbReference type="InterPro" id="IPR006016">
    <property type="entry name" value="UspA"/>
</dbReference>
<name>A0A7W6HBG4_9HYPH</name>
<dbReference type="EMBL" id="JACIEM010000001">
    <property type="protein sequence ID" value="MBB4002129.1"/>
    <property type="molecule type" value="Genomic_DNA"/>
</dbReference>
<evidence type="ECO:0000256" key="1">
    <source>
        <dbReference type="ARBA" id="ARBA00008791"/>
    </source>
</evidence>
<gene>
    <name evidence="3" type="ORF">GGR03_001176</name>
</gene>
<evidence type="ECO:0000259" key="2">
    <source>
        <dbReference type="Pfam" id="PF00582"/>
    </source>
</evidence>
<organism evidence="3 4">
    <name type="scientific">Aurantimonas endophytica</name>
    <dbReference type="NCBI Taxonomy" id="1522175"/>
    <lineage>
        <taxon>Bacteria</taxon>
        <taxon>Pseudomonadati</taxon>
        <taxon>Pseudomonadota</taxon>
        <taxon>Alphaproteobacteria</taxon>
        <taxon>Hyphomicrobiales</taxon>
        <taxon>Aurantimonadaceae</taxon>
        <taxon>Aurantimonas</taxon>
    </lineage>
</organism>
<keyword evidence="4" id="KW-1185">Reference proteome</keyword>
<feature type="domain" description="UspA" evidence="2">
    <location>
        <begin position="154"/>
        <end position="269"/>
    </location>
</feature>
<reference evidence="3 4" key="1">
    <citation type="submission" date="2020-08" db="EMBL/GenBank/DDBJ databases">
        <title>Genomic Encyclopedia of Type Strains, Phase IV (KMG-IV): sequencing the most valuable type-strain genomes for metagenomic binning, comparative biology and taxonomic classification.</title>
        <authorList>
            <person name="Goeker M."/>
        </authorList>
    </citation>
    <scope>NUCLEOTIDE SEQUENCE [LARGE SCALE GENOMIC DNA]</scope>
    <source>
        <strain evidence="3 4">DSM 103570</strain>
    </source>
</reference>
<proteinExistence type="inferred from homology"/>
<accession>A0A7W6HBG4</accession>
<dbReference type="AlphaFoldDB" id="A0A7W6HBG4"/>
<dbReference type="Gene3D" id="3.40.50.12370">
    <property type="match status" value="1"/>
</dbReference>
<dbReference type="PANTHER" id="PTHR46268">
    <property type="entry name" value="STRESS RESPONSE PROTEIN NHAX"/>
    <property type="match status" value="1"/>
</dbReference>
<dbReference type="SUPFAM" id="SSF52402">
    <property type="entry name" value="Adenine nucleotide alpha hydrolases-like"/>
    <property type="match status" value="1"/>
</dbReference>
<dbReference type="PANTHER" id="PTHR46268:SF15">
    <property type="entry name" value="UNIVERSAL STRESS PROTEIN HP_0031"/>
    <property type="match status" value="1"/>
</dbReference>
<comment type="similarity">
    <text evidence="1">Belongs to the universal stress protein A family.</text>
</comment>
<dbReference type="CDD" id="cd00293">
    <property type="entry name" value="USP-like"/>
    <property type="match status" value="1"/>
</dbReference>
<protein>
    <submittedName>
        <fullName evidence="3">Nucleotide-binding universal stress UspA family protein</fullName>
    </submittedName>
</protein>
<evidence type="ECO:0000313" key="4">
    <source>
        <dbReference type="Proteomes" id="UP000588647"/>
    </source>
</evidence>
<dbReference type="Pfam" id="PF00582">
    <property type="entry name" value="Usp"/>
    <property type="match status" value="1"/>
</dbReference>
<dbReference type="Proteomes" id="UP000588647">
    <property type="component" value="Unassembled WGS sequence"/>
</dbReference>
<evidence type="ECO:0000313" key="3">
    <source>
        <dbReference type="EMBL" id="MBB4002129.1"/>
    </source>
</evidence>
<dbReference type="RefSeq" id="WP_183206617.1">
    <property type="nucleotide sequence ID" value="NZ_JAAAMM010000001.1"/>
</dbReference>
<sequence>MRFRTMLCVIGSDSPDRDLEAALRLCEQNGSHLSVLLIGIEPSPPVAEYAAVAESWVLERQEAAKALAKGADAVRAVLAKSDISADLDCRLAEQAAVASEVGRHALYSDLVFVGPELAQSGERLKAATLKGALFEAQRPLLMAPQNGNATLQPRRVLVAWSSHPEAARAVREGIEILAAAEMVHVTMVDPRASEWGDGPEPGADIAAYLARHGAKVTVDRLPSGGNAVADVLRQHATDIDADMIMMGAYGHSRLREWIFGGVTRSVTESPPLSLFLGR</sequence>
<comment type="caution">
    <text evidence="3">The sequence shown here is derived from an EMBL/GenBank/DDBJ whole genome shotgun (WGS) entry which is preliminary data.</text>
</comment>